<dbReference type="Pfam" id="PF00091">
    <property type="entry name" value="Tubulin"/>
    <property type="match status" value="1"/>
</dbReference>
<keyword evidence="4" id="KW-0342">GTP-binding</keyword>
<evidence type="ECO:0000256" key="4">
    <source>
        <dbReference type="ARBA" id="ARBA00023134"/>
    </source>
</evidence>
<dbReference type="AlphaFoldDB" id="A0A8J2KT12"/>
<evidence type="ECO:0000256" key="2">
    <source>
        <dbReference type="ARBA" id="ARBA00022701"/>
    </source>
</evidence>
<organism evidence="6 7">
    <name type="scientific">Allacma fusca</name>
    <dbReference type="NCBI Taxonomy" id="39272"/>
    <lineage>
        <taxon>Eukaryota</taxon>
        <taxon>Metazoa</taxon>
        <taxon>Ecdysozoa</taxon>
        <taxon>Arthropoda</taxon>
        <taxon>Hexapoda</taxon>
        <taxon>Collembola</taxon>
        <taxon>Symphypleona</taxon>
        <taxon>Sminthuridae</taxon>
        <taxon>Allacma</taxon>
    </lineage>
</organism>
<dbReference type="GO" id="GO:0005525">
    <property type="term" value="F:GTP binding"/>
    <property type="evidence" value="ECO:0007669"/>
    <property type="project" value="UniProtKB-KW"/>
</dbReference>
<keyword evidence="7" id="KW-1185">Reference proteome</keyword>
<dbReference type="InterPro" id="IPR003008">
    <property type="entry name" value="Tubulin_FtsZ_GTPase"/>
</dbReference>
<evidence type="ECO:0000256" key="1">
    <source>
        <dbReference type="ARBA" id="ARBA00009636"/>
    </source>
</evidence>
<dbReference type="Pfam" id="PF03953">
    <property type="entry name" value="Tubulin_C"/>
    <property type="match status" value="1"/>
</dbReference>
<dbReference type="GO" id="GO:0005874">
    <property type="term" value="C:microtubule"/>
    <property type="evidence" value="ECO:0007669"/>
    <property type="project" value="UniProtKB-KW"/>
</dbReference>
<evidence type="ECO:0000313" key="6">
    <source>
        <dbReference type="EMBL" id="CAG7820785.1"/>
    </source>
</evidence>
<dbReference type="InterPro" id="IPR017975">
    <property type="entry name" value="Tubulin_CS"/>
</dbReference>
<dbReference type="EMBL" id="CAJVCH010490100">
    <property type="protein sequence ID" value="CAG7820785.1"/>
    <property type="molecule type" value="Genomic_DNA"/>
</dbReference>
<evidence type="ECO:0000256" key="3">
    <source>
        <dbReference type="ARBA" id="ARBA00022741"/>
    </source>
</evidence>
<comment type="caution">
    <text evidence="6">The sequence shown here is derived from an EMBL/GenBank/DDBJ whole genome shotgun (WGS) entry which is preliminary data.</text>
</comment>
<reference evidence="6" key="1">
    <citation type="submission" date="2021-06" db="EMBL/GenBank/DDBJ databases">
        <authorList>
            <person name="Hodson N. C."/>
            <person name="Mongue J. A."/>
            <person name="Jaron S. K."/>
        </authorList>
    </citation>
    <scope>NUCLEOTIDE SEQUENCE</scope>
</reference>
<evidence type="ECO:0000313" key="7">
    <source>
        <dbReference type="Proteomes" id="UP000708208"/>
    </source>
</evidence>
<dbReference type="PANTHER" id="PTHR11588">
    <property type="entry name" value="TUBULIN"/>
    <property type="match status" value="1"/>
</dbReference>
<dbReference type="SMART" id="SM00864">
    <property type="entry name" value="Tubulin"/>
    <property type="match status" value="1"/>
</dbReference>
<protein>
    <recommendedName>
        <fullName evidence="5">Tubulin/FtsZ GTPase domain-containing protein</fullName>
    </recommendedName>
</protein>
<keyword evidence="3" id="KW-0547">Nucleotide-binding</keyword>
<proteinExistence type="inferred from homology"/>
<comment type="similarity">
    <text evidence="1">Belongs to the tubulin family.</text>
</comment>
<sequence>MASSQSLIFIHVGQGGVQFGSAFWELLSLEHGLTKDGKFQRRNVFSEPSGPLASSNLKLNTFFMEGPQGRQVPRALFLDLDPTSIEGVRNKNQIFNSNQLMSWKEDASSNYARGYYSQNVEATMSRIQDLAEASDKLEGFVLCRSLGGGTGSGFGSLILKNLAEAYPKLTKVTVDIVPSTSFSTTATEAYNTVLATHSSIENADVTFLFENEALLDQCRQNLGLKEPKINNLNNLMAQIMSAVTSCIHIDGNINRSLGEIKSNLVPYSRLHFPILSFAPILPPENTQTWRNFDTLLMEVLNDGNQVVKTDPLTSERNMAINFMYRGQMTLADANSIDAALVENSKMYSNKLKFVDWVPKDLKAGVCPGRSTPLPKGEIYTRTNALLLMKNTTAVSASFTKMLHRFGPLYARKSFVHWYLQEGMEESEFSEAKNDLIGLIREYHECAKGTNVSRPSSKILSEFKVKH</sequence>
<dbReference type="GO" id="GO:0007017">
    <property type="term" value="P:microtubule-based process"/>
    <property type="evidence" value="ECO:0007669"/>
    <property type="project" value="InterPro"/>
</dbReference>
<evidence type="ECO:0000259" key="5">
    <source>
        <dbReference type="SMART" id="SM00864"/>
    </source>
</evidence>
<dbReference type="InterPro" id="IPR018316">
    <property type="entry name" value="Tubulin/FtsZ_2-layer-sand-dom"/>
</dbReference>
<feature type="domain" description="Tubulin/FtsZ GTPase" evidence="5">
    <location>
        <begin position="59"/>
        <end position="251"/>
    </location>
</feature>
<name>A0A8J2KT12_9HEXA</name>
<accession>A0A8J2KT12</accession>
<dbReference type="Proteomes" id="UP000708208">
    <property type="component" value="Unassembled WGS sequence"/>
</dbReference>
<keyword evidence="2" id="KW-0493">Microtubule</keyword>
<dbReference type="PROSITE" id="PS00227">
    <property type="entry name" value="TUBULIN"/>
    <property type="match status" value="1"/>
</dbReference>
<dbReference type="InterPro" id="IPR000217">
    <property type="entry name" value="Tubulin"/>
</dbReference>
<gene>
    <name evidence="6" type="ORF">AFUS01_LOCUS31156</name>
</gene>